<name>A0A183K6M2_9TREM</name>
<accession>A0A183K6M2</accession>
<dbReference type="WBParaSite" id="SCUD_0001064701-mRNA-1">
    <property type="protein sequence ID" value="SCUD_0001064701-mRNA-1"/>
    <property type="gene ID" value="SCUD_0001064701"/>
</dbReference>
<sequence>MELADKERADVELTVKALVVDTVVVVLVVGWCEPGKAGKSCLENSRGAAWLFE</sequence>
<evidence type="ECO:0000313" key="1">
    <source>
        <dbReference type="WBParaSite" id="SCUD_0001064701-mRNA-1"/>
    </source>
</evidence>
<organism evidence="1">
    <name type="scientific">Schistosoma curassoni</name>
    <dbReference type="NCBI Taxonomy" id="6186"/>
    <lineage>
        <taxon>Eukaryota</taxon>
        <taxon>Metazoa</taxon>
        <taxon>Spiralia</taxon>
        <taxon>Lophotrochozoa</taxon>
        <taxon>Platyhelminthes</taxon>
        <taxon>Trematoda</taxon>
        <taxon>Digenea</taxon>
        <taxon>Strigeidida</taxon>
        <taxon>Schistosomatoidea</taxon>
        <taxon>Schistosomatidae</taxon>
        <taxon>Schistosoma</taxon>
    </lineage>
</organism>
<proteinExistence type="predicted"/>
<dbReference type="AlphaFoldDB" id="A0A183K6M2"/>
<reference evidence="1" key="1">
    <citation type="submission" date="2016-06" db="UniProtKB">
        <authorList>
            <consortium name="WormBaseParasite"/>
        </authorList>
    </citation>
    <scope>IDENTIFICATION</scope>
</reference>
<protein>
    <submittedName>
        <fullName evidence="1">Uncharacterized protein</fullName>
    </submittedName>
</protein>